<reference evidence="1 2" key="1">
    <citation type="submission" date="2019-01" db="EMBL/GenBank/DDBJ databases">
        <authorList>
            <person name="Chen W.-M."/>
        </authorList>
    </citation>
    <scope>NUCLEOTIDE SEQUENCE [LARGE SCALE GENOMIC DNA]</scope>
    <source>
        <strain evidence="1 2">FSY-9</strain>
    </source>
</reference>
<dbReference type="RefSeq" id="WP_127710842.1">
    <property type="nucleotide sequence ID" value="NZ_SACO01000012.1"/>
</dbReference>
<comment type="caution">
    <text evidence="1">The sequence shown here is derived from an EMBL/GenBank/DDBJ whole genome shotgun (WGS) entry which is preliminary data.</text>
</comment>
<evidence type="ECO:0000313" key="2">
    <source>
        <dbReference type="Proteomes" id="UP000282837"/>
    </source>
</evidence>
<name>A0A437N1U6_9SPHN</name>
<sequence>MIRTGRAKPGYRVDGLLHWTYGGKPAGSISYAAIMDEPGKERLILSYNRGPEGQRESAEQIIPLCHTTPHYGGKRWWMICPYQKCRVGLLYKPPTGDRFASRKAWGIGYHIQRVSHRDRPFERLQALQKKLGLPQGWDEGFPRPKGMWQRTYEKHLERFCQLEAECGQSMMQVLNAIRGQLGQR</sequence>
<gene>
    <name evidence="1" type="ORF">EOE18_14665</name>
</gene>
<proteinExistence type="predicted"/>
<dbReference type="AlphaFoldDB" id="A0A437N1U6"/>
<organism evidence="1 2">
    <name type="scientific">Novosphingobium umbonatum</name>
    <dbReference type="NCBI Taxonomy" id="1908524"/>
    <lineage>
        <taxon>Bacteria</taxon>
        <taxon>Pseudomonadati</taxon>
        <taxon>Pseudomonadota</taxon>
        <taxon>Alphaproteobacteria</taxon>
        <taxon>Sphingomonadales</taxon>
        <taxon>Sphingomonadaceae</taxon>
        <taxon>Novosphingobium</taxon>
    </lineage>
</organism>
<dbReference type="EMBL" id="SACO01000012">
    <property type="protein sequence ID" value="RVU03811.1"/>
    <property type="molecule type" value="Genomic_DNA"/>
</dbReference>
<dbReference type="OrthoDB" id="5951715at2"/>
<accession>A0A437N1U6</accession>
<keyword evidence="2" id="KW-1185">Reference proteome</keyword>
<evidence type="ECO:0000313" key="1">
    <source>
        <dbReference type="EMBL" id="RVU03811.1"/>
    </source>
</evidence>
<protein>
    <submittedName>
        <fullName evidence="1">Uncharacterized protein</fullName>
    </submittedName>
</protein>
<dbReference type="Proteomes" id="UP000282837">
    <property type="component" value="Unassembled WGS sequence"/>
</dbReference>